<accession>A0AAQ3TU28</accession>
<evidence type="ECO:0000313" key="3">
    <source>
        <dbReference type="Proteomes" id="UP001341281"/>
    </source>
</evidence>
<reference evidence="2 3" key="1">
    <citation type="submission" date="2024-02" db="EMBL/GenBank/DDBJ databases">
        <title>High-quality chromosome-scale genome assembly of Pensacola bahiagrass (Paspalum notatum Flugge var. saurae).</title>
        <authorList>
            <person name="Vega J.M."/>
            <person name="Podio M."/>
            <person name="Orjuela J."/>
            <person name="Siena L.A."/>
            <person name="Pessino S.C."/>
            <person name="Combes M.C."/>
            <person name="Mariac C."/>
            <person name="Albertini E."/>
            <person name="Pupilli F."/>
            <person name="Ortiz J.P.A."/>
            <person name="Leblanc O."/>
        </authorList>
    </citation>
    <scope>NUCLEOTIDE SEQUENCE [LARGE SCALE GENOMIC DNA]</scope>
    <source>
        <strain evidence="2">R1</strain>
        <tissue evidence="2">Leaf</tissue>
    </source>
</reference>
<dbReference type="Pfam" id="PF01494">
    <property type="entry name" value="FAD_binding_3"/>
    <property type="match status" value="2"/>
</dbReference>
<dbReference type="PRINTS" id="PR00420">
    <property type="entry name" value="RNGMNOXGNASE"/>
</dbReference>
<dbReference type="Gene3D" id="3.50.50.60">
    <property type="entry name" value="FAD/NAD(P)-binding domain"/>
    <property type="match status" value="2"/>
</dbReference>
<dbReference type="Proteomes" id="UP001341281">
    <property type="component" value="Chromosome 06"/>
</dbReference>
<dbReference type="EMBL" id="CP144750">
    <property type="protein sequence ID" value="WVZ79523.1"/>
    <property type="molecule type" value="Genomic_DNA"/>
</dbReference>
<dbReference type="InterPro" id="IPR002938">
    <property type="entry name" value="FAD-bd"/>
</dbReference>
<name>A0AAQ3TU28_PASNO</name>
<dbReference type="SUPFAM" id="SSF51905">
    <property type="entry name" value="FAD/NAD(P)-binding domain"/>
    <property type="match status" value="1"/>
</dbReference>
<dbReference type="Gene3D" id="3.30.9.60">
    <property type="match status" value="1"/>
</dbReference>
<gene>
    <name evidence="2" type="ORF">U9M48_027094</name>
</gene>
<keyword evidence="3" id="KW-1185">Reference proteome</keyword>
<dbReference type="InterPro" id="IPR053212">
    <property type="entry name" value="DHP_3-monooxygenase"/>
</dbReference>
<organism evidence="2 3">
    <name type="scientific">Paspalum notatum var. saurae</name>
    <dbReference type="NCBI Taxonomy" id="547442"/>
    <lineage>
        <taxon>Eukaryota</taxon>
        <taxon>Viridiplantae</taxon>
        <taxon>Streptophyta</taxon>
        <taxon>Embryophyta</taxon>
        <taxon>Tracheophyta</taxon>
        <taxon>Spermatophyta</taxon>
        <taxon>Magnoliopsida</taxon>
        <taxon>Liliopsida</taxon>
        <taxon>Poales</taxon>
        <taxon>Poaceae</taxon>
        <taxon>PACMAD clade</taxon>
        <taxon>Panicoideae</taxon>
        <taxon>Andropogonodae</taxon>
        <taxon>Paspaleae</taxon>
        <taxon>Paspalinae</taxon>
        <taxon>Paspalum</taxon>
    </lineage>
</organism>
<protein>
    <recommendedName>
        <fullName evidence="1">FAD-binding domain-containing protein</fullName>
    </recommendedName>
</protein>
<sequence length="552" mass="59631">MTRAKLPRLARVLISTLQSCSRMAWWHAVAIGHRGDAWVGRRRQGGISIFFGCRKETGERHGWLGAVGEMSKRVAVVVGGSVAGLACAHAAAGEGWEVVVLEKAAAPAAGCGTGAGLGLDAQSMETLARWIPGWGLDTSTLPLAVDLNRATDSQTKAARTLARDGDFHFRAAHWGNLHRRLHEALPPAVTVLWGHQFLSFEAPDDTRGVVATARVLRTGETVDVTGDLLIAADGSTSSIRHCFLPDLKLRYAGYCAWRGVFDFTGKESCDTMAGIRRAYPELGNCLYFDLAYRTHAVLYELPRSRLNWLWYINGPEPELTGSSVTMEATDAMVTRMREEAERVWCPELARLIRDTAAPFVNVIYDADPLPRLSWAGGRVVLVGDAAHPTTPHGLRSTNMSVMDARTLGRCLDKWSSEPTPARALAEYEAVRLPVVAEQVLHARRLGRLKQGLPVDSEAEGFDVTTAKAEQALQLRQSTMPFFGGAPAEGCQTANESRNVAIAESSPHSAPLPLQAASCPPRSATAALRAALAPLQPLHLRAPPPPPRAAPPP</sequence>
<dbReference type="SUPFAM" id="SSF54373">
    <property type="entry name" value="FAD-linked reductases, C-terminal domain"/>
    <property type="match status" value="1"/>
</dbReference>
<dbReference type="PANTHER" id="PTHR47469:SF2">
    <property type="entry name" value="OS06G0597600 PROTEIN"/>
    <property type="match status" value="1"/>
</dbReference>
<feature type="domain" description="FAD-binding" evidence="1">
    <location>
        <begin position="76"/>
        <end position="242"/>
    </location>
</feature>
<feature type="domain" description="FAD-binding" evidence="1">
    <location>
        <begin position="374"/>
        <end position="438"/>
    </location>
</feature>
<dbReference type="AlphaFoldDB" id="A0AAQ3TU28"/>
<dbReference type="GO" id="GO:0071949">
    <property type="term" value="F:FAD binding"/>
    <property type="evidence" value="ECO:0007669"/>
    <property type="project" value="InterPro"/>
</dbReference>
<dbReference type="PANTHER" id="PTHR47469">
    <property type="entry name" value="MONOOXYGENASE-LIKE"/>
    <property type="match status" value="1"/>
</dbReference>
<dbReference type="InterPro" id="IPR036188">
    <property type="entry name" value="FAD/NAD-bd_sf"/>
</dbReference>
<evidence type="ECO:0000259" key="1">
    <source>
        <dbReference type="Pfam" id="PF01494"/>
    </source>
</evidence>
<evidence type="ECO:0000313" key="2">
    <source>
        <dbReference type="EMBL" id="WVZ79523.1"/>
    </source>
</evidence>
<proteinExistence type="predicted"/>